<comment type="subcellular location">
    <subcellularLocation>
        <location evidence="1">Membrane</location>
        <topology evidence="1">Single-pass type I membrane protein</topology>
    </subcellularLocation>
</comment>
<evidence type="ECO:0000313" key="18">
    <source>
        <dbReference type="Proteomes" id="UP000664991"/>
    </source>
</evidence>
<feature type="signal peptide" evidence="15">
    <location>
        <begin position="1"/>
        <end position="22"/>
    </location>
</feature>
<keyword evidence="10" id="KW-1133">Transmembrane helix</keyword>
<organism evidence="17 18">
    <name type="scientific">Ovis aries</name>
    <name type="common">Sheep</name>
    <dbReference type="NCBI Taxonomy" id="9940"/>
    <lineage>
        <taxon>Eukaryota</taxon>
        <taxon>Metazoa</taxon>
        <taxon>Chordata</taxon>
        <taxon>Craniata</taxon>
        <taxon>Vertebrata</taxon>
        <taxon>Euteleostomi</taxon>
        <taxon>Mammalia</taxon>
        <taxon>Eutheria</taxon>
        <taxon>Laurasiatheria</taxon>
        <taxon>Artiodactyla</taxon>
        <taxon>Ruminantia</taxon>
        <taxon>Pecora</taxon>
        <taxon>Bovidae</taxon>
        <taxon>Caprinae</taxon>
        <taxon>Ovis</taxon>
    </lineage>
</organism>
<dbReference type="SUPFAM" id="SSF53756">
    <property type="entry name" value="UDP-Glycosyltransferase/glycogen phosphorylase"/>
    <property type="match status" value="2"/>
</dbReference>
<keyword evidence="7" id="KW-0479">Metal-binding</keyword>
<dbReference type="EMBL" id="JAEMGP010000016">
    <property type="protein sequence ID" value="KAG5199219.1"/>
    <property type="molecule type" value="Genomic_DNA"/>
</dbReference>
<evidence type="ECO:0000256" key="3">
    <source>
        <dbReference type="ARBA" id="ARBA00012544"/>
    </source>
</evidence>
<comment type="similarity">
    <text evidence="2">Belongs to the UDP-glycosyltransferase family.</text>
</comment>
<evidence type="ECO:0000256" key="1">
    <source>
        <dbReference type="ARBA" id="ARBA00004479"/>
    </source>
</evidence>
<dbReference type="PROSITE" id="PS00375">
    <property type="entry name" value="UDPGT"/>
    <property type="match status" value="2"/>
</dbReference>
<dbReference type="GO" id="GO:0043541">
    <property type="term" value="C:UDP-N-acetylglucosamine transferase complex"/>
    <property type="evidence" value="ECO:0007669"/>
    <property type="project" value="TreeGrafter"/>
</dbReference>
<gene>
    <name evidence="17" type="ORF">JEQ12_006919</name>
</gene>
<evidence type="ECO:0000256" key="6">
    <source>
        <dbReference type="ARBA" id="ARBA00022692"/>
    </source>
</evidence>
<dbReference type="CDD" id="cd00051">
    <property type="entry name" value="EFh"/>
    <property type="match status" value="1"/>
</dbReference>
<dbReference type="AlphaFoldDB" id="A0A836A0F2"/>
<evidence type="ECO:0000256" key="2">
    <source>
        <dbReference type="ARBA" id="ARBA00009995"/>
    </source>
</evidence>
<dbReference type="Gene3D" id="3.40.50.2000">
    <property type="entry name" value="Glycogen Phosphorylase B"/>
    <property type="match status" value="4"/>
</dbReference>
<keyword evidence="11" id="KW-0472">Membrane</keyword>
<dbReference type="InterPro" id="IPR050271">
    <property type="entry name" value="UDP-glycosyltransferase"/>
</dbReference>
<dbReference type="InterPro" id="IPR035595">
    <property type="entry name" value="UDP_glycos_trans_CS"/>
</dbReference>
<dbReference type="SMART" id="SM00054">
    <property type="entry name" value="EFh"/>
    <property type="match status" value="3"/>
</dbReference>
<evidence type="ECO:0000313" key="17">
    <source>
        <dbReference type="EMBL" id="KAG5199219.1"/>
    </source>
</evidence>
<dbReference type="Pfam" id="PF13499">
    <property type="entry name" value="EF-hand_7"/>
    <property type="match status" value="1"/>
</dbReference>
<keyword evidence="12" id="KW-0325">Glycoprotein</keyword>
<feature type="chain" id="PRO_5032628005" description="glucuronosyltransferase" evidence="15">
    <location>
        <begin position="23"/>
        <end position="1047"/>
    </location>
</feature>
<dbReference type="InterPro" id="IPR010610">
    <property type="entry name" value="EryCIII-like_C"/>
</dbReference>
<dbReference type="PROSITE" id="PS50222">
    <property type="entry name" value="EF_HAND_2"/>
    <property type="match status" value="3"/>
</dbReference>
<name>A0A836A0F2_SHEEP</name>
<dbReference type="InterPro" id="IPR002048">
    <property type="entry name" value="EF_hand_dom"/>
</dbReference>
<evidence type="ECO:0000256" key="13">
    <source>
        <dbReference type="ARBA" id="ARBA00037451"/>
    </source>
</evidence>
<evidence type="ECO:0000256" key="5">
    <source>
        <dbReference type="ARBA" id="ARBA00022679"/>
    </source>
</evidence>
<evidence type="ECO:0000256" key="15">
    <source>
        <dbReference type="SAM" id="SignalP"/>
    </source>
</evidence>
<comment type="function">
    <text evidence="13">UDP-glucuronosyltransferases catalyze phase II biotransformation reactions in which lipophilic substrates are conjugated with glucuronic acid to increase water solubility and enhance excretion. They are of major importance in the conjugation and subsequent elimination of potentially toxic xenobiotics and endogenous compounds.</text>
</comment>
<evidence type="ECO:0000259" key="16">
    <source>
        <dbReference type="PROSITE" id="PS50222"/>
    </source>
</evidence>
<feature type="domain" description="EF-hand" evidence="16">
    <location>
        <begin position="940"/>
        <end position="975"/>
    </location>
</feature>
<evidence type="ECO:0000256" key="9">
    <source>
        <dbReference type="ARBA" id="ARBA00022837"/>
    </source>
</evidence>
<dbReference type="EC" id="2.4.1.17" evidence="3"/>
<dbReference type="GO" id="GO:0015020">
    <property type="term" value="F:glucuronosyltransferase activity"/>
    <property type="evidence" value="ECO:0007669"/>
    <property type="project" value="UniProtKB-EC"/>
</dbReference>
<evidence type="ECO:0000256" key="11">
    <source>
        <dbReference type="ARBA" id="ARBA00023136"/>
    </source>
</evidence>
<dbReference type="Pfam" id="PF00201">
    <property type="entry name" value="UDPGT"/>
    <property type="match status" value="1"/>
</dbReference>
<keyword evidence="6" id="KW-0812">Transmembrane</keyword>
<dbReference type="Proteomes" id="UP000664991">
    <property type="component" value="Unassembled WGS sequence"/>
</dbReference>
<accession>A0A836A0F2</accession>
<dbReference type="Pfam" id="PF13202">
    <property type="entry name" value="EF-hand_5"/>
    <property type="match status" value="1"/>
</dbReference>
<reference evidence="17 18" key="1">
    <citation type="submission" date="2020-12" db="EMBL/GenBank/DDBJ databases">
        <title>De novo assembly of Tibetan sheep genome.</title>
        <authorList>
            <person name="Li X."/>
        </authorList>
    </citation>
    <scope>NUCLEOTIDE SEQUENCE [LARGE SCALE GENOMIC DNA]</scope>
    <source>
        <tissue evidence="17">Heart</tissue>
    </source>
</reference>
<evidence type="ECO:0000256" key="7">
    <source>
        <dbReference type="ARBA" id="ARBA00022723"/>
    </source>
</evidence>
<evidence type="ECO:0000256" key="10">
    <source>
        <dbReference type="ARBA" id="ARBA00022989"/>
    </source>
</evidence>
<dbReference type="InterPro" id="IPR002213">
    <property type="entry name" value="UDP_glucos_trans"/>
</dbReference>
<sequence>MAGQQALLLFGFLLPGLLFSEAAKILTVSLVGGSHFLLMNQISQILQDHGHNVTMLLQRGNLLLPGFKEEEKSYKVFNWFLPEDCNEEFKRSFHSFMEKTFVGRCRFEHFLNIMKLLGHHCSHLLRRNDVMNSLKDENFDLVIVEMFDYCPFLVAEKLGKPFVAVLPSPLGAVDFGLPSPLSYVPVFYSLLTDQMDFWGRVKNFLMFFEFFKKQWKIQSAYDDTIKEHFPDDSRPVLSHLLTKAELWFVNSDFAFDFARPLLPNTVCIGGLMSKPVKPVPQEFENFITKFGDSGFVLVSLGSMVSFIRSQEVLKEMNAAFAHLPQGVIWKYNPSRWPKDIKLAPNVKIVHWLPQNDLLGHPRIRLFVSHGGMNSIMEAIQHGVPMVGIPLFGDQHENLLRVKAKKFGVSIQLKQIKAETLALKMKQVIEDKRYKSAAEAASIIRRSQPLTPAQRLVGWINHILQTGGAAHLKPHAFQQPWKESEHFVNLMEILGTRCSYLLRRRDIMDSLKNENFDLIFVDTFDFCAFLIAEKLGKLFVSILPTVVSRLDFGLPSPLSYVPVFQSFLTDHMDFWGRVKNFLMSLVFSVEQWQIHSTFDNTIKEHFQEGSRPVLSHLLKKAELWFVNSDFAFEFARPLFPNTVNVGGLMVKPIKPVPQELENFIAKFGDSGFVLVALGSIVSRYQSQEILKEMHAAFARLPQGVIWKCKPSHWPKDVKLAANIKIMDWLPQNDLLAHPRIRLFVTHGGMNSIMEAIQHGVPMVGIPVFEDQDENLLRVETRKFGVSIKLEQMKAETLALKMKQVMEDKRYKSAAEATSIIARSQPLTPAQRLVGWIDHILQTGGAAHLKPHAFQQPCSGSLASVLQMAGTARHDREMAIQAKKKLTVATDPIERLRLQCLARGSAGIKGLGRVFRIMDDNNNRTLDFKEFVKGLNDYAVVMEKEEAEELFRRFDKDGNGTIDFNEFLLTLRPPMSRARKEVIMQAFRKLDKTGDGVITIEDLREVYNAKHHPKYQNGEWTEEQVFRKFLDNFDSPYDKDGVVLEMCLN</sequence>
<dbReference type="SUPFAM" id="SSF47473">
    <property type="entry name" value="EF-hand"/>
    <property type="match status" value="1"/>
</dbReference>
<dbReference type="FunFam" id="3.40.50.2000:FF:000094">
    <property type="entry name" value="UDP-glucuronosyltransferase"/>
    <property type="match status" value="2"/>
</dbReference>
<evidence type="ECO:0000256" key="4">
    <source>
        <dbReference type="ARBA" id="ARBA00022676"/>
    </source>
</evidence>
<dbReference type="InterPro" id="IPR018247">
    <property type="entry name" value="EF_Hand_1_Ca_BS"/>
</dbReference>
<dbReference type="PANTHER" id="PTHR48043:SF24">
    <property type="entry name" value="UDP-GLUCURONOSYLTRANSFERASE 3A2"/>
    <property type="match status" value="1"/>
</dbReference>
<dbReference type="FunFam" id="3.40.50.2000:FF:000155">
    <property type="entry name" value="UDP-glucuronosyltransferase"/>
    <property type="match status" value="1"/>
</dbReference>
<dbReference type="CDD" id="cd03784">
    <property type="entry name" value="GT1_Gtf-like"/>
    <property type="match status" value="2"/>
</dbReference>
<dbReference type="Gene3D" id="1.10.238.10">
    <property type="entry name" value="EF-hand"/>
    <property type="match status" value="2"/>
</dbReference>
<feature type="domain" description="EF-hand" evidence="16">
    <location>
        <begin position="904"/>
        <end position="939"/>
    </location>
</feature>
<evidence type="ECO:0000256" key="8">
    <source>
        <dbReference type="ARBA" id="ARBA00022729"/>
    </source>
</evidence>
<evidence type="ECO:0000256" key="12">
    <source>
        <dbReference type="ARBA" id="ARBA00023180"/>
    </source>
</evidence>
<keyword evidence="8 15" id="KW-0732">Signal</keyword>
<keyword evidence="9" id="KW-0106">Calcium</keyword>
<proteinExistence type="inferred from homology"/>
<comment type="catalytic activity">
    <reaction evidence="14">
        <text>glucuronate acceptor + UDP-alpha-D-glucuronate = acceptor beta-D-glucuronoside + UDP + H(+)</text>
        <dbReference type="Rhea" id="RHEA:21032"/>
        <dbReference type="ChEBI" id="CHEBI:15378"/>
        <dbReference type="ChEBI" id="CHEBI:58052"/>
        <dbReference type="ChEBI" id="CHEBI:58223"/>
        <dbReference type="ChEBI" id="CHEBI:132367"/>
        <dbReference type="ChEBI" id="CHEBI:132368"/>
        <dbReference type="EC" id="2.4.1.17"/>
    </reaction>
</comment>
<dbReference type="GO" id="GO:0005509">
    <property type="term" value="F:calcium ion binding"/>
    <property type="evidence" value="ECO:0007669"/>
    <property type="project" value="InterPro"/>
</dbReference>
<dbReference type="PANTHER" id="PTHR48043">
    <property type="entry name" value="EG:EG0003.4 PROTEIN-RELATED"/>
    <property type="match status" value="1"/>
</dbReference>
<keyword evidence="5" id="KW-0808">Transferase</keyword>
<comment type="caution">
    <text evidence="17">The sequence shown here is derived from an EMBL/GenBank/DDBJ whole genome shotgun (WGS) entry which is preliminary data.</text>
</comment>
<dbReference type="Pfam" id="PF06722">
    <property type="entry name" value="EryCIII-like_C"/>
    <property type="match status" value="1"/>
</dbReference>
<keyword evidence="4" id="KW-0328">Glycosyltransferase</keyword>
<feature type="domain" description="EF-hand" evidence="16">
    <location>
        <begin position="976"/>
        <end position="1011"/>
    </location>
</feature>
<dbReference type="InterPro" id="IPR011992">
    <property type="entry name" value="EF-hand-dom_pair"/>
</dbReference>
<evidence type="ECO:0000256" key="14">
    <source>
        <dbReference type="ARBA" id="ARBA00047475"/>
    </source>
</evidence>
<dbReference type="PROSITE" id="PS00018">
    <property type="entry name" value="EF_HAND_1"/>
    <property type="match status" value="2"/>
</dbReference>
<protein>
    <recommendedName>
        <fullName evidence="3">glucuronosyltransferase</fullName>
        <ecNumber evidence="3">2.4.1.17</ecNumber>
    </recommendedName>
</protein>